<dbReference type="Gene3D" id="2.60.40.1120">
    <property type="entry name" value="Carboxypeptidase-like, regulatory domain"/>
    <property type="match status" value="1"/>
</dbReference>
<dbReference type="Gene3D" id="2.60.40.10">
    <property type="entry name" value="Immunoglobulins"/>
    <property type="match status" value="2"/>
</dbReference>
<dbReference type="SUPFAM" id="SSF49452">
    <property type="entry name" value="Starch-binding domain-like"/>
    <property type="match status" value="1"/>
</dbReference>
<proteinExistence type="predicted"/>
<keyword evidence="8" id="KW-0812">Transmembrane</keyword>
<comment type="catalytic activity">
    <reaction evidence="1">
        <text>Endohydrolysis of (1-&gt;4)-alpha-D-glucosidic linkages in polysaccharides containing three or more (1-&gt;4)-alpha-linked D-glucose units.</text>
        <dbReference type="EC" id="3.2.1.1"/>
    </reaction>
</comment>
<gene>
    <name evidence="10" type="ORF">EDF64_11036</name>
</gene>
<evidence type="ECO:0000256" key="9">
    <source>
        <dbReference type="SAM" id="SignalP"/>
    </source>
</evidence>
<feature type="signal peptide" evidence="9">
    <location>
        <begin position="1"/>
        <end position="17"/>
    </location>
</feature>
<feature type="transmembrane region" description="Helical" evidence="8">
    <location>
        <begin position="646"/>
        <end position="666"/>
    </location>
</feature>
<evidence type="ECO:0000256" key="6">
    <source>
        <dbReference type="ARBA" id="ARBA00030238"/>
    </source>
</evidence>
<dbReference type="PANTHER" id="PTHR23303">
    <property type="entry name" value="CARBOXYPEPTIDASE REGULATORY REGION-CONTAINING"/>
    <property type="match status" value="1"/>
</dbReference>
<sequence>MVLGAGLAIGGATSASAAPTGHWGTFTVSGSSKAYTGTVTMDGFPATTFTSNSRQSTVISGASTWQSENTPVGLAGFGTSRNQTYMNQRPNADNATSPSTTTYTFAEPAPGAQSWAFVLGDIDADQATISATDVNGNPVSGANLGFGGPDAATGAYNSCSTVVAGGWSCGRPTTDDPTPGTDKPTWTPTATGGTLVGNATASDTAGATAWFSPITALKTLTVSYQQRSGFPVYQTWFAVKTAQISGVATLDGTPIPGATVTVTAPRGVVYTTTTDADGRYTFPELPQINDYVARITAPDGATGTATVSGVSLNTTLAGNDRDDVDFTFTSPPGTAAVIGTVEDTAGNPVANVPVVIIDPQDGTTLVDTTTNSEGVYTGSGLPPSTQLQVSIDGQDPTPITTGAAADTGAAPAQPTSVVPAAEIATVTGLVSLDGAPVAAGRTVELLDSTGAVISSTTTDADGRYTFETVPGTYGVRTTAPVAGATGATTNTGIVAVANETVQSNLAFATPTPPAVVTTTQPGTVTDTDGEPVAGRQVVATPTDPTVGAPVTTTTGTDGRFTLDGLAPATEYTIAVDGADPQTITTPDTGAATALTFTVPAAVVTPTPTPTPTVPPTSGGGTTPVSTGGGVATGGDLAYTGADLTPGLIAAGVLVLLGGGLLTFRAVRNRRRTTHLQD</sequence>
<evidence type="ECO:0000256" key="2">
    <source>
        <dbReference type="ARBA" id="ARBA00012595"/>
    </source>
</evidence>
<evidence type="ECO:0000256" key="1">
    <source>
        <dbReference type="ARBA" id="ARBA00000548"/>
    </source>
</evidence>
<protein>
    <recommendedName>
        <fullName evidence="2">alpha-amylase</fullName>
        <ecNumber evidence="2">3.2.1.1</ecNumber>
    </recommendedName>
    <alternativeName>
        <fullName evidence="6">1,4-alpha-D-glucan glucanohydrolase</fullName>
    </alternativeName>
</protein>
<name>A0A4R6DEB8_9MICO</name>
<dbReference type="PANTHER" id="PTHR23303:SF14">
    <property type="entry name" value="BOS COMPLEX SUBUNIT NOMO1-RELATED"/>
    <property type="match status" value="1"/>
</dbReference>
<keyword evidence="8" id="KW-1133">Transmembrane helix</keyword>
<dbReference type="SUPFAM" id="SSF49464">
    <property type="entry name" value="Carboxypeptidase regulatory domain-like"/>
    <property type="match status" value="2"/>
</dbReference>
<feature type="region of interest" description="Disordered" evidence="7">
    <location>
        <begin position="172"/>
        <end position="192"/>
    </location>
</feature>
<keyword evidence="5" id="KW-0832">Ubl conjugation</keyword>
<evidence type="ECO:0000256" key="7">
    <source>
        <dbReference type="SAM" id="MobiDB-lite"/>
    </source>
</evidence>
<feature type="compositionally biased region" description="Low complexity" evidence="7">
    <location>
        <begin position="175"/>
        <end position="189"/>
    </location>
</feature>
<reference evidence="10 11" key="1">
    <citation type="submission" date="2019-03" db="EMBL/GenBank/DDBJ databases">
        <title>Genomic analyses of the natural microbiome of Caenorhabditis elegans.</title>
        <authorList>
            <person name="Samuel B."/>
        </authorList>
    </citation>
    <scope>NUCLEOTIDE SEQUENCE [LARGE SCALE GENOMIC DNA]</scope>
    <source>
        <strain evidence="10 11">JUb65</strain>
    </source>
</reference>
<dbReference type="InterPro" id="IPR013784">
    <property type="entry name" value="Carb-bd-like_fold"/>
</dbReference>
<organism evidence="10 11">
    <name type="scientific">Curtobacterium flaccumfaciens</name>
    <dbReference type="NCBI Taxonomy" id="2035"/>
    <lineage>
        <taxon>Bacteria</taxon>
        <taxon>Bacillati</taxon>
        <taxon>Actinomycetota</taxon>
        <taxon>Actinomycetes</taxon>
        <taxon>Micrococcales</taxon>
        <taxon>Microbacteriaceae</taxon>
        <taxon>Curtobacterium</taxon>
    </lineage>
</organism>
<dbReference type="GO" id="GO:0004556">
    <property type="term" value="F:alpha-amylase activity"/>
    <property type="evidence" value="ECO:0007669"/>
    <property type="project" value="UniProtKB-EC"/>
</dbReference>
<dbReference type="InterPro" id="IPR010814">
    <property type="entry name" value="DUF1416"/>
</dbReference>
<dbReference type="InterPro" id="IPR013783">
    <property type="entry name" value="Ig-like_fold"/>
</dbReference>
<accession>A0A4R6DEB8</accession>
<dbReference type="SUPFAM" id="SSF49478">
    <property type="entry name" value="Cna protein B-type domain"/>
    <property type="match status" value="1"/>
</dbReference>
<dbReference type="AlphaFoldDB" id="A0A4R6DEB8"/>
<keyword evidence="8" id="KW-0472">Membrane</keyword>
<dbReference type="InterPro" id="IPR008969">
    <property type="entry name" value="CarboxyPept-like_regulatory"/>
</dbReference>
<feature type="region of interest" description="Disordered" evidence="7">
    <location>
        <begin position="602"/>
        <end position="624"/>
    </location>
</feature>
<dbReference type="Proteomes" id="UP000295764">
    <property type="component" value="Unassembled WGS sequence"/>
</dbReference>
<dbReference type="Pfam" id="PF07210">
    <property type="entry name" value="DUF1416"/>
    <property type="match status" value="1"/>
</dbReference>
<keyword evidence="3" id="KW-1017">Isopeptide bond</keyword>
<dbReference type="Pfam" id="PF13620">
    <property type="entry name" value="CarboxypepD_reg"/>
    <property type="match status" value="3"/>
</dbReference>
<dbReference type="GO" id="GO:0005975">
    <property type="term" value="P:carbohydrate metabolic process"/>
    <property type="evidence" value="ECO:0007669"/>
    <property type="project" value="UniProtKB-ARBA"/>
</dbReference>
<dbReference type="InterPro" id="IPR051417">
    <property type="entry name" value="SDr/BOS_complex"/>
</dbReference>
<dbReference type="EMBL" id="SNVW01000010">
    <property type="protein sequence ID" value="TDN42780.1"/>
    <property type="molecule type" value="Genomic_DNA"/>
</dbReference>
<feature type="chain" id="PRO_5020972018" description="alpha-amylase" evidence="9">
    <location>
        <begin position="18"/>
        <end position="677"/>
    </location>
</feature>
<evidence type="ECO:0000313" key="10">
    <source>
        <dbReference type="EMBL" id="TDN42780.1"/>
    </source>
</evidence>
<dbReference type="GO" id="GO:0030246">
    <property type="term" value="F:carbohydrate binding"/>
    <property type="evidence" value="ECO:0007669"/>
    <property type="project" value="InterPro"/>
</dbReference>
<comment type="caution">
    <text evidence="10">The sequence shown here is derived from an EMBL/GenBank/DDBJ whole genome shotgun (WGS) entry which is preliminary data.</text>
</comment>
<evidence type="ECO:0000256" key="8">
    <source>
        <dbReference type="SAM" id="Phobius"/>
    </source>
</evidence>
<dbReference type="EC" id="3.2.1.1" evidence="2"/>
<evidence type="ECO:0000256" key="5">
    <source>
        <dbReference type="ARBA" id="ARBA00022843"/>
    </source>
</evidence>
<evidence type="ECO:0000256" key="4">
    <source>
        <dbReference type="ARBA" id="ARBA00022729"/>
    </source>
</evidence>
<evidence type="ECO:0000256" key="3">
    <source>
        <dbReference type="ARBA" id="ARBA00022499"/>
    </source>
</evidence>
<keyword evidence="4 9" id="KW-0732">Signal</keyword>
<evidence type="ECO:0000313" key="11">
    <source>
        <dbReference type="Proteomes" id="UP000295764"/>
    </source>
</evidence>